<name>A0A9W6LTL6_9HYPH</name>
<feature type="region of interest" description="Disordered" evidence="2">
    <location>
        <begin position="84"/>
        <end position="107"/>
    </location>
</feature>
<dbReference type="PANTHER" id="PTHR30510">
    <property type="entry name" value="UPF0229 PROTEIN YEAH"/>
    <property type="match status" value="1"/>
</dbReference>
<dbReference type="AlphaFoldDB" id="A0A9W6LTL6"/>
<dbReference type="RefSeq" id="WP_281804587.1">
    <property type="nucleotide sequence ID" value="NZ_BSEC01000001.1"/>
</dbReference>
<evidence type="ECO:0000313" key="3">
    <source>
        <dbReference type="EMBL" id="GLI94524.1"/>
    </source>
</evidence>
<evidence type="ECO:0000256" key="2">
    <source>
        <dbReference type="SAM" id="MobiDB-lite"/>
    </source>
</evidence>
<comment type="caution">
    <text evidence="3">The sequence shown here is derived from an EMBL/GenBank/DDBJ whole genome shotgun (WGS) entry which is preliminary data.</text>
</comment>
<gene>
    <name evidence="3" type="ORF">LMG27198_35160</name>
</gene>
<sequence length="430" mass="49347">MRIVDRRLNPGGKSFSNRQRFLRRVRDTVARAVREASRERAIEDLENEQEITVPIDGAREPVFRHTAGERRDFVLPGNRDYIEGDLIDRPTGENGGGGTEPGKGGGQEDAFRFVLTREEFLSIFLDDLELPDFAKRGLVDTQKLGSRRAGYTMSGTPANLSLGRTMQRSLARRIAMGRPRNQLVERLEQESAGSSDKDVAERLAEELRSVRARRLRIPFLDPVDLRYRRFERFPKPVAQAVMFCLMDVSGSMTEHMKDLAKRFFMLLHVFLTRRYQRVEIVFIRHTDEAQEVDEETFFRSTETGGTTVSSALIEMDRIITNRYDPVSWNIYGAQASDGDNMMSDNDRTRALLQEKILPRCQYFAYLEVANSNEASPISYFGGSSLWNAYAPLSASTRNFQMRRVSRRDHIYPVFRELFQRREGANAETAT</sequence>
<dbReference type="Proteomes" id="UP001144323">
    <property type="component" value="Unassembled WGS sequence"/>
</dbReference>
<dbReference type="EMBL" id="BSEC01000001">
    <property type="protein sequence ID" value="GLI94524.1"/>
    <property type="molecule type" value="Genomic_DNA"/>
</dbReference>
<dbReference type="PANTHER" id="PTHR30510:SF2">
    <property type="entry name" value="UPF0229 PROTEIN YEAH"/>
    <property type="match status" value="1"/>
</dbReference>
<reference evidence="3" key="1">
    <citation type="journal article" date="2023" name="Int. J. Syst. Evol. Microbiol.">
        <title>Methylocystis iwaonis sp. nov., a type II methane-oxidizing bacterium from surface soil of a rice paddy field in Japan, and emended description of the genus Methylocystis (ex Whittenbury et al. 1970) Bowman et al. 1993.</title>
        <authorList>
            <person name="Kaise H."/>
            <person name="Sawadogo J.B."/>
            <person name="Alam M.S."/>
            <person name="Ueno C."/>
            <person name="Dianou D."/>
            <person name="Shinjo R."/>
            <person name="Asakawa S."/>
        </authorList>
    </citation>
    <scope>NUCLEOTIDE SEQUENCE</scope>
    <source>
        <strain evidence="3">LMG27198</strain>
    </source>
</reference>
<organism evidence="3 4">
    <name type="scientific">Methylocystis echinoides</name>
    <dbReference type="NCBI Taxonomy" id="29468"/>
    <lineage>
        <taxon>Bacteria</taxon>
        <taxon>Pseudomonadati</taxon>
        <taxon>Pseudomonadota</taxon>
        <taxon>Alphaproteobacteria</taxon>
        <taxon>Hyphomicrobiales</taxon>
        <taxon>Methylocystaceae</taxon>
        <taxon>Methylocystis</taxon>
    </lineage>
</organism>
<comment type="similarity">
    <text evidence="1">Belongs to the UPF0229 family.</text>
</comment>
<dbReference type="InterPro" id="IPR006698">
    <property type="entry name" value="UPF0229"/>
</dbReference>
<keyword evidence="4" id="KW-1185">Reference proteome</keyword>
<dbReference type="NCBIfam" id="NF003707">
    <property type="entry name" value="PRK05325.1-2"/>
    <property type="match status" value="1"/>
</dbReference>
<dbReference type="HAMAP" id="MF_01232">
    <property type="entry name" value="UPF0229"/>
    <property type="match status" value="1"/>
</dbReference>
<feature type="compositionally biased region" description="Gly residues" evidence="2">
    <location>
        <begin position="93"/>
        <end position="107"/>
    </location>
</feature>
<accession>A0A9W6LTL6</accession>
<proteinExistence type="inferred from homology"/>
<evidence type="ECO:0000313" key="4">
    <source>
        <dbReference type="Proteomes" id="UP001144323"/>
    </source>
</evidence>
<evidence type="ECO:0000256" key="1">
    <source>
        <dbReference type="HAMAP-Rule" id="MF_01232"/>
    </source>
</evidence>
<protein>
    <recommendedName>
        <fullName evidence="1">UPF0229 protein LMG27198_35160</fullName>
    </recommendedName>
</protein>
<dbReference type="Pfam" id="PF04285">
    <property type="entry name" value="DUF444"/>
    <property type="match status" value="1"/>
</dbReference>